<evidence type="ECO:0000256" key="1">
    <source>
        <dbReference type="ARBA" id="ARBA00022603"/>
    </source>
</evidence>
<dbReference type="AlphaFoldDB" id="A0A450V8L9"/>
<dbReference type="InterPro" id="IPR029063">
    <property type="entry name" value="SAM-dependent_MTases_sf"/>
</dbReference>
<organism evidence="5">
    <name type="scientific">Candidatus Kentrum sp. LFY</name>
    <dbReference type="NCBI Taxonomy" id="2126342"/>
    <lineage>
        <taxon>Bacteria</taxon>
        <taxon>Pseudomonadati</taxon>
        <taxon>Pseudomonadota</taxon>
        <taxon>Gammaproteobacteria</taxon>
        <taxon>Candidatus Kentrum</taxon>
    </lineage>
</organism>
<reference evidence="5" key="1">
    <citation type="submission" date="2019-02" db="EMBL/GenBank/DDBJ databases">
        <authorList>
            <person name="Gruber-Vodicka R. H."/>
            <person name="Seah K. B. B."/>
        </authorList>
    </citation>
    <scope>NUCLEOTIDE SEQUENCE</scope>
    <source>
        <strain evidence="5">BECK_M6</strain>
    </source>
</reference>
<protein>
    <submittedName>
        <fullName evidence="5">C-5 cytosine-specific DNA methylase</fullName>
    </submittedName>
</protein>
<dbReference type="SUPFAM" id="SSF53335">
    <property type="entry name" value="S-adenosyl-L-methionine-dependent methyltransferases"/>
    <property type="match status" value="1"/>
</dbReference>
<accession>A0A450V8L9</accession>
<keyword evidence="1 5" id="KW-0489">Methyltransferase</keyword>
<dbReference type="Gene3D" id="3.40.50.150">
    <property type="entry name" value="Vaccinia Virus protein VP39"/>
    <property type="match status" value="1"/>
</dbReference>
<dbReference type="InterPro" id="IPR001525">
    <property type="entry name" value="C5_MeTfrase"/>
</dbReference>
<gene>
    <name evidence="5" type="ORF">BECKLFY1418A_GA0070994_11334</name>
</gene>
<evidence type="ECO:0000256" key="2">
    <source>
        <dbReference type="ARBA" id="ARBA00022679"/>
    </source>
</evidence>
<dbReference type="Pfam" id="PF00145">
    <property type="entry name" value="DNA_methylase"/>
    <property type="match status" value="1"/>
</dbReference>
<evidence type="ECO:0000256" key="3">
    <source>
        <dbReference type="ARBA" id="ARBA00022747"/>
    </source>
</evidence>
<dbReference type="EMBL" id="CAADFH010000133">
    <property type="protein sequence ID" value="VFK01037.1"/>
    <property type="molecule type" value="Genomic_DNA"/>
</dbReference>
<keyword evidence="2" id="KW-0808">Transferase</keyword>
<proteinExistence type="predicted"/>
<comment type="catalytic activity">
    <reaction evidence="4">
        <text>a 2'-deoxycytidine in DNA + S-adenosyl-L-methionine = a 5-methyl-2'-deoxycytidine in DNA + S-adenosyl-L-homocysteine + H(+)</text>
        <dbReference type="Rhea" id="RHEA:13681"/>
        <dbReference type="Rhea" id="RHEA-COMP:11369"/>
        <dbReference type="Rhea" id="RHEA-COMP:11370"/>
        <dbReference type="ChEBI" id="CHEBI:15378"/>
        <dbReference type="ChEBI" id="CHEBI:57856"/>
        <dbReference type="ChEBI" id="CHEBI:59789"/>
        <dbReference type="ChEBI" id="CHEBI:85452"/>
        <dbReference type="ChEBI" id="CHEBI:85454"/>
        <dbReference type="EC" id="2.1.1.37"/>
    </reaction>
</comment>
<sequence>MVGSPVSPYDDNTVKACASVIDVFCGVGDLTHGFKIEGFPVVCGIDVDEACRYPFETNNDAPFICRDVAKLSSQEVAREFYPAVYPGFLQDVHRVSRFPYITKKTTIPSGSWSESFPV</sequence>
<dbReference type="GO" id="GO:0032259">
    <property type="term" value="P:methylation"/>
    <property type="evidence" value="ECO:0007669"/>
    <property type="project" value="UniProtKB-KW"/>
</dbReference>
<evidence type="ECO:0000256" key="4">
    <source>
        <dbReference type="ARBA" id="ARBA00047422"/>
    </source>
</evidence>
<dbReference type="GO" id="GO:0009307">
    <property type="term" value="P:DNA restriction-modification system"/>
    <property type="evidence" value="ECO:0007669"/>
    <property type="project" value="UniProtKB-KW"/>
</dbReference>
<evidence type="ECO:0000313" key="5">
    <source>
        <dbReference type="EMBL" id="VFK01037.1"/>
    </source>
</evidence>
<dbReference type="GO" id="GO:0003886">
    <property type="term" value="F:DNA (cytosine-5-)-methyltransferase activity"/>
    <property type="evidence" value="ECO:0007669"/>
    <property type="project" value="UniProtKB-EC"/>
</dbReference>
<keyword evidence="3" id="KW-0680">Restriction system</keyword>
<name>A0A450V8L9_9GAMM</name>